<dbReference type="Proteomes" id="UP000675881">
    <property type="component" value="Chromosome 5"/>
</dbReference>
<feature type="compositionally biased region" description="Low complexity" evidence="2">
    <location>
        <begin position="332"/>
        <end position="342"/>
    </location>
</feature>
<keyword evidence="1" id="KW-0694">RNA-binding</keyword>
<dbReference type="SUPFAM" id="SSF54928">
    <property type="entry name" value="RNA-binding domain, RBD"/>
    <property type="match status" value="1"/>
</dbReference>
<proteinExistence type="predicted"/>
<dbReference type="InterPro" id="IPR000504">
    <property type="entry name" value="RRM_dom"/>
</dbReference>
<accession>A0A7R8HA76</accession>
<sequence>MESSSGVRAIREHDGANWCLDSSVNIRLKLGFGRSAPTKCVWLCNLAECVTEKLLLSEFGNFGEIQDILIDKTRKTVLVYNDQVVKAHRGLLEMHGKVLKGKPIQTDYASHECRTAFFEQCKDVCMRTRTWEEERRVDGKFGQKIEYRSMDTPTCRTKRYEDYTPRTNDYEEELKRFQNDRVNNYEFEKQRNYQRNYSENKSLSNIDSSAITTKRYKPLTRAISPPRLIDERDLRDSLNRKTRHRCDVSSKRLLDPRRNKITSDDEKGKKKCDFSISEDLCSTDSSSSNINILVGLANRRIKLAELRRLSSDSTRSLDLSVFNIDKKTSLNSRRLSSSADSSSIKDENDSDLGDSSRPGTPLCDEKPENLNNEAPVRLSSHLRSAEPMHLLLPRSTSELD</sequence>
<evidence type="ECO:0000313" key="4">
    <source>
        <dbReference type="Proteomes" id="UP000675881"/>
    </source>
</evidence>
<organism evidence="3 4">
    <name type="scientific">Lepeophtheirus salmonis</name>
    <name type="common">Salmon louse</name>
    <name type="synonym">Caligus salmonis</name>
    <dbReference type="NCBI Taxonomy" id="72036"/>
    <lineage>
        <taxon>Eukaryota</taxon>
        <taxon>Metazoa</taxon>
        <taxon>Ecdysozoa</taxon>
        <taxon>Arthropoda</taxon>
        <taxon>Crustacea</taxon>
        <taxon>Multicrustacea</taxon>
        <taxon>Hexanauplia</taxon>
        <taxon>Copepoda</taxon>
        <taxon>Siphonostomatoida</taxon>
        <taxon>Caligidae</taxon>
        <taxon>Lepeophtheirus</taxon>
    </lineage>
</organism>
<keyword evidence="4" id="KW-1185">Reference proteome</keyword>
<evidence type="ECO:0000313" key="3">
    <source>
        <dbReference type="EMBL" id="CAF2960519.1"/>
    </source>
</evidence>
<protein>
    <submittedName>
        <fullName evidence="3">(salmon louse) hypothetical protein</fullName>
    </submittedName>
</protein>
<dbReference type="EMBL" id="HG994584">
    <property type="protein sequence ID" value="CAF2960519.1"/>
    <property type="molecule type" value="Genomic_DNA"/>
</dbReference>
<dbReference type="PANTHER" id="PTHR23189">
    <property type="entry name" value="RNA RECOGNITION MOTIF-CONTAINING"/>
    <property type="match status" value="1"/>
</dbReference>
<gene>
    <name evidence="3" type="ORF">LSAA_10394</name>
</gene>
<dbReference type="InterPro" id="IPR035979">
    <property type="entry name" value="RBD_domain_sf"/>
</dbReference>
<dbReference type="GO" id="GO:0003723">
    <property type="term" value="F:RNA binding"/>
    <property type="evidence" value="ECO:0007669"/>
    <property type="project" value="UniProtKB-UniRule"/>
</dbReference>
<evidence type="ECO:0000256" key="2">
    <source>
        <dbReference type="SAM" id="MobiDB-lite"/>
    </source>
</evidence>
<reference evidence="3" key="1">
    <citation type="submission" date="2021-02" db="EMBL/GenBank/DDBJ databases">
        <authorList>
            <person name="Bekaert M."/>
        </authorList>
    </citation>
    <scope>NUCLEOTIDE SEQUENCE</scope>
    <source>
        <strain evidence="3">IoA-00</strain>
    </source>
</reference>
<name>A0A7R8HA76_LEPSM</name>
<dbReference type="OrthoDB" id="6407164at2759"/>
<evidence type="ECO:0000256" key="1">
    <source>
        <dbReference type="PROSITE-ProRule" id="PRU00176"/>
    </source>
</evidence>
<dbReference type="PROSITE" id="PS50102">
    <property type="entry name" value="RRM"/>
    <property type="match status" value="1"/>
</dbReference>
<dbReference type="AlphaFoldDB" id="A0A7R8HA76"/>
<dbReference type="Gene3D" id="3.30.70.330">
    <property type="match status" value="1"/>
</dbReference>
<feature type="region of interest" description="Disordered" evidence="2">
    <location>
        <begin position="332"/>
        <end position="400"/>
    </location>
</feature>
<dbReference type="InterPro" id="IPR012677">
    <property type="entry name" value="Nucleotide-bd_a/b_plait_sf"/>
</dbReference>